<evidence type="ECO:0000256" key="1">
    <source>
        <dbReference type="SAM" id="Phobius"/>
    </source>
</evidence>
<organism evidence="2">
    <name type="scientific">Siphoviridae sp. ctmYS12</name>
    <dbReference type="NCBI Taxonomy" id="2825652"/>
    <lineage>
        <taxon>Viruses</taxon>
        <taxon>Duplodnaviria</taxon>
        <taxon>Heunggongvirae</taxon>
        <taxon>Uroviricota</taxon>
        <taxon>Caudoviricetes</taxon>
    </lineage>
</organism>
<keyword evidence="1" id="KW-0812">Transmembrane</keyword>
<reference evidence="2" key="1">
    <citation type="journal article" date="2021" name="Proc. Natl. Acad. Sci. U.S.A.">
        <title>A Catalog of Tens of Thousands of Viruses from Human Metagenomes Reveals Hidden Associations with Chronic Diseases.</title>
        <authorList>
            <person name="Tisza M.J."/>
            <person name="Buck C.B."/>
        </authorList>
    </citation>
    <scope>NUCLEOTIDE SEQUENCE</scope>
    <source>
        <strain evidence="2">CtmYS12</strain>
    </source>
</reference>
<dbReference type="EMBL" id="BK015347">
    <property type="protein sequence ID" value="DAE02607.1"/>
    <property type="molecule type" value="Genomic_DNA"/>
</dbReference>
<protein>
    <submittedName>
        <fullName evidence="2">Uncharacterized protein</fullName>
    </submittedName>
</protein>
<evidence type="ECO:0000313" key="2">
    <source>
        <dbReference type="EMBL" id="DAE02607.1"/>
    </source>
</evidence>
<proteinExistence type="predicted"/>
<sequence length="118" mass="13311">MDKIKEALWNDYEEKKGLLNDMEPGSDEYKVVASEVDNIRKELIDVNKTVAENEFKVTQAADDSKKEKTRNRISIGTFITSTALSLYAIGKTFKFDSSSTVTSTLGRNILNAFIPKKR</sequence>
<keyword evidence="1" id="KW-1133">Transmembrane helix</keyword>
<keyword evidence="1" id="KW-0472">Membrane</keyword>
<feature type="transmembrane region" description="Helical" evidence="1">
    <location>
        <begin position="73"/>
        <end position="90"/>
    </location>
</feature>
<accession>A0A8S5P635</accession>
<name>A0A8S5P635_9CAUD</name>